<evidence type="ECO:0000313" key="2">
    <source>
        <dbReference type="Proteomes" id="UP000231263"/>
    </source>
</evidence>
<name>A0A2M7XEZ1_9BACT</name>
<gene>
    <name evidence="1" type="ORF">CO173_03220</name>
</gene>
<protein>
    <submittedName>
        <fullName evidence="1">Uncharacterized protein</fullName>
    </submittedName>
</protein>
<sequence>MKTLIKEVTGFIVENDHGTGWAISRVTYCSEDKTVEFIHTTIHRNVEFTVATWSGSLEEFNKACAFFSQESGPKCLKIELTCTIARYGSGSSIFDAPNTDTCTEDQIFRLPKTEIDHILSRMR</sequence>
<evidence type="ECO:0000313" key="1">
    <source>
        <dbReference type="EMBL" id="PJA46296.1"/>
    </source>
</evidence>
<reference evidence="2" key="1">
    <citation type="submission" date="2017-09" db="EMBL/GenBank/DDBJ databases">
        <title>Depth-based differentiation of microbial function through sediment-hosted aquifers and enrichment of novel symbionts in the deep terrestrial subsurface.</title>
        <authorList>
            <person name="Probst A.J."/>
            <person name="Ladd B."/>
            <person name="Jarett J.K."/>
            <person name="Geller-Mcgrath D.E."/>
            <person name="Sieber C.M.K."/>
            <person name="Emerson J.B."/>
            <person name="Anantharaman K."/>
            <person name="Thomas B.C."/>
            <person name="Malmstrom R."/>
            <person name="Stieglmeier M."/>
            <person name="Klingl A."/>
            <person name="Woyke T."/>
            <person name="Ryan C.M."/>
            <person name="Banfield J.F."/>
        </authorList>
    </citation>
    <scope>NUCLEOTIDE SEQUENCE [LARGE SCALE GENOMIC DNA]</scope>
</reference>
<dbReference type="AlphaFoldDB" id="A0A2M7XEZ1"/>
<dbReference type="EMBL" id="PFWT01000011">
    <property type="protein sequence ID" value="PJA46296.1"/>
    <property type="molecule type" value="Genomic_DNA"/>
</dbReference>
<accession>A0A2M7XEZ1</accession>
<dbReference type="Proteomes" id="UP000231263">
    <property type="component" value="Unassembled WGS sequence"/>
</dbReference>
<comment type="caution">
    <text evidence="1">The sequence shown here is derived from an EMBL/GenBank/DDBJ whole genome shotgun (WGS) entry which is preliminary data.</text>
</comment>
<organism evidence="1 2">
    <name type="scientific">Candidatus Uhrbacteria bacterium CG_4_9_14_3_um_filter_41_35</name>
    <dbReference type="NCBI Taxonomy" id="1975034"/>
    <lineage>
        <taxon>Bacteria</taxon>
        <taxon>Candidatus Uhriibacteriota</taxon>
    </lineage>
</organism>
<proteinExistence type="predicted"/>